<keyword evidence="1" id="KW-1133">Transmembrane helix</keyword>
<keyword evidence="1" id="KW-0472">Membrane</keyword>
<reference evidence="2 3" key="1">
    <citation type="submission" date="2024-10" db="EMBL/GenBank/DDBJ databases">
        <title>The Natural Products Discovery Center: Release of the First 8490 Sequenced Strains for Exploring Actinobacteria Biosynthetic Diversity.</title>
        <authorList>
            <person name="Kalkreuter E."/>
            <person name="Kautsar S.A."/>
            <person name="Yang D."/>
            <person name="Bader C.D."/>
            <person name="Teijaro C.N."/>
            <person name="Fluegel L."/>
            <person name="Davis C.M."/>
            <person name="Simpson J.R."/>
            <person name="Lauterbach L."/>
            <person name="Steele A.D."/>
            <person name="Gui C."/>
            <person name="Meng S."/>
            <person name="Li G."/>
            <person name="Viehrig K."/>
            <person name="Ye F."/>
            <person name="Su P."/>
            <person name="Kiefer A.F."/>
            <person name="Nichols A."/>
            <person name="Cepeda A.J."/>
            <person name="Yan W."/>
            <person name="Fan B."/>
            <person name="Jiang Y."/>
            <person name="Adhikari A."/>
            <person name="Zheng C.-J."/>
            <person name="Schuster L."/>
            <person name="Cowan T.M."/>
            <person name="Smanski M.J."/>
            <person name="Chevrette M.G."/>
            <person name="De Carvalho L.P.S."/>
            <person name="Shen B."/>
        </authorList>
    </citation>
    <scope>NUCLEOTIDE SEQUENCE [LARGE SCALE GENOMIC DNA]</scope>
    <source>
        <strain evidence="2 3">NPDC006488</strain>
    </source>
</reference>
<dbReference type="EMBL" id="JBIAHM010000016">
    <property type="protein sequence ID" value="MFE9604533.1"/>
    <property type="molecule type" value="Genomic_DNA"/>
</dbReference>
<evidence type="ECO:0000313" key="2">
    <source>
        <dbReference type="EMBL" id="MFE9604533.1"/>
    </source>
</evidence>
<organism evidence="2 3">
    <name type="scientific">Streptomyces hokutonensis</name>
    <dbReference type="NCBI Taxonomy" id="1306990"/>
    <lineage>
        <taxon>Bacteria</taxon>
        <taxon>Bacillati</taxon>
        <taxon>Actinomycetota</taxon>
        <taxon>Actinomycetes</taxon>
        <taxon>Kitasatosporales</taxon>
        <taxon>Streptomycetaceae</taxon>
        <taxon>Streptomyces</taxon>
    </lineage>
</organism>
<evidence type="ECO:0000313" key="3">
    <source>
        <dbReference type="Proteomes" id="UP001601303"/>
    </source>
</evidence>
<evidence type="ECO:0000256" key="1">
    <source>
        <dbReference type="SAM" id="Phobius"/>
    </source>
</evidence>
<keyword evidence="1" id="KW-0812">Transmembrane</keyword>
<feature type="transmembrane region" description="Helical" evidence="1">
    <location>
        <begin position="50"/>
        <end position="75"/>
    </location>
</feature>
<dbReference type="RefSeq" id="WP_388113465.1">
    <property type="nucleotide sequence ID" value="NZ_JBIAHM010000016.1"/>
</dbReference>
<comment type="caution">
    <text evidence="2">The sequence shown here is derived from an EMBL/GenBank/DDBJ whole genome shotgun (WGS) entry which is preliminary data.</text>
</comment>
<keyword evidence="3" id="KW-1185">Reference proteome</keyword>
<gene>
    <name evidence="2" type="ORF">ACFYNQ_39070</name>
</gene>
<accession>A0ABW6MEG0</accession>
<dbReference type="Proteomes" id="UP001601303">
    <property type="component" value="Unassembled WGS sequence"/>
</dbReference>
<proteinExistence type="predicted"/>
<protein>
    <submittedName>
        <fullName evidence="2">Uncharacterized protein</fullName>
    </submittedName>
</protein>
<name>A0ABW6MEG0_9ACTN</name>
<sequence length="264" mass="28916">METRSDGRTGVTPATVRQVAGEVILSGGVGTSLFLASSSLGEESPGTQKLLLSLGVVSIGYGTIRTLCFILGVLYRLGRLLAYAVGRTLFRAMLRRAARAAYASGVTAASEAKLSASKERRGGRIARLAALLLPRDHRDTWIKDVAWTTRTEDGRLMVATLLMHIVKFPVVVTTSWLEMLTSATITIAGININMQQLLQDTGDLVVSCLGATKKVVGRLWREWWVALLLAIIAAFTAEVVVHIATYYLHENGLEWPWDYFFPLH</sequence>
<feature type="transmembrane region" description="Helical" evidence="1">
    <location>
        <begin position="223"/>
        <end position="248"/>
    </location>
</feature>